<feature type="domain" description="KIB1-4 beta-propeller" evidence="1">
    <location>
        <begin position="96"/>
        <end position="152"/>
    </location>
</feature>
<dbReference type="InterPro" id="IPR001810">
    <property type="entry name" value="F-box_dom"/>
</dbReference>
<evidence type="ECO:0000313" key="4">
    <source>
        <dbReference type="Proteomes" id="UP001231189"/>
    </source>
</evidence>
<dbReference type="Proteomes" id="UP001231189">
    <property type="component" value="Unassembled WGS sequence"/>
</dbReference>
<dbReference type="Gene3D" id="1.20.1280.50">
    <property type="match status" value="1"/>
</dbReference>
<dbReference type="InterPro" id="IPR005174">
    <property type="entry name" value="KIB1-4_b-propeller"/>
</dbReference>
<dbReference type="EMBL" id="JAUUTY010000004">
    <property type="protein sequence ID" value="KAK1646367.1"/>
    <property type="molecule type" value="Genomic_DNA"/>
</dbReference>
<proteinExistence type="predicted"/>
<evidence type="ECO:0008006" key="5">
    <source>
        <dbReference type="Google" id="ProtNLM"/>
    </source>
</evidence>
<comment type="caution">
    <text evidence="3">The sequence shown here is derived from an EMBL/GenBank/DDBJ whole genome shotgun (WGS) entry which is preliminary data.</text>
</comment>
<dbReference type="SUPFAM" id="SSF81383">
    <property type="entry name" value="F-box domain"/>
    <property type="match status" value="1"/>
</dbReference>
<dbReference type="AlphaFoldDB" id="A0AAD8WA01"/>
<organism evidence="3 4">
    <name type="scientific">Lolium multiflorum</name>
    <name type="common">Italian ryegrass</name>
    <name type="synonym">Lolium perenne subsp. multiflorum</name>
    <dbReference type="NCBI Taxonomy" id="4521"/>
    <lineage>
        <taxon>Eukaryota</taxon>
        <taxon>Viridiplantae</taxon>
        <taxon>Streptophyta</taxon>
        <taxon>Embryophyta</taxon>
        <taxon>Tracheophyta</taxon>
        <taxon>Spermatophyta</taxon>
        <taxon>Magnoliopsida</taxon>
        <taxon>Liliopsida</taxon>
        <taxon>Poales</taxon>
        <taxon>Poaceae</taxon>
        <taxon>BOP clade</taxon>
        <taxon>Pooideae</taxon>
        <taxon>Poodae</taxon>
        <taxon>Poeae</taxon>
        <taxon>Poeae Chloroplast Group 2 (Poeae type)</taxon>
        <taxon>Loliodinae</taxon>
        <taxon>Loliinae</taxon>
        <taxon>Lolium</taxon>
    </lineage>
</organism>
<dbReference type="Pfam" id="PF12937">
    <property type="entry name" value="F-box-like"/>
    <property type="match status" value="1"/>
</dbReference>
<evidence type="ECO:0000259" key="1">
    <source>
        <dbReference type="Pfam" id="PF03478"/>
    </source>
</evidence>
<gene>
    <name evidence="3" type="ORF">QYE76_064172</name>
</gene>
<reference evidence="3" key="1">
    <citation type="submission" date="2023-07" db="EMBL/GenBank/DDBJ databases">
        <title>A chromosome-level genome assembly of Lolium multiflorum.</title>
        <authorList>
            <person name="Chen Y."/>
            <person name="Copetti D."/>
            <person name="Kolliker R."/>
            <person name="Studer B."/>
        </authorList>
    </citation>
    <scope>NUCLEOTIDE SEQUENCE</scope>
    <source>
        <strain evidence="3">02402/16</strain>
        <tissue evidence="3">Leaf</tissue>
    </source>
</reference>
<dbReference type="PANTHER" id="PTHR44586">
    <property type="entry name" value="F-BOX DOMAIN CONTAINING PROTEIN, EXPRESSED"/>
    <property type="match status" value="1"/>
</dbReference>
<dbReference type="InterPro" id="IPR036047">
    <property type="entry name" value="F-box-like_dom_sf"/>
</dbReference>
<protein>
    <recommendedName>
        <fullName evidence="5">F-box protein</fullName>
    </recommendedName>
</protein>
<name>A0AAD8WA01_LOLMU</name>
<feature type="domain" description="F-box" evidence="2">
    <location>
        <begin position="18"/>
        <end position="50"/>
    </location>
</feature>
<accession>A0AAD8WA01</accession>
<evidence type="ECO:0000259" key="2">
    <source>
        <dbReference type="Pfam" id="PF12937"/>
    </source>
</evidence>
<dbReference type="Pfam" id="PF03478">
    <property type="entry name" value="Beta-prop_KIB1-4"/>
    <property type="match status" value="1"/>
</dbReference>
<sequence>MINASATAYEAAGDDPDWSELPEEILLMFMEALEIPDIVRAGAVCASWHTAYAAFRCIHLPLPISRKQLPCLLYACQDYAPDSAVLCCPFTGDSVRVPLPLPPLTRHCTVGSAYGWLVTADEAANLQLLNPVTGAQAALPPITGIHHVEICTDVDADGRLLYNVFYRGDPEPIPFQCTRARPGTACYNGTMCLPTKDFPTLKSNCAYITDDSCEYVNMCKHNWREIGVWDMECRSLQSFDSALLPHSWLNWPSPVWITPSLF</sequence>
<evidence type="ECO:0000313" key="3">
    <source>
        <dbReference type="EMBL" id="KAK1646367.1"/>
    </source>
</evidence>
<keyword evidence="4" id="KW-1185">Reference proteome</keyword>
<dbReference type="PANTHER" id="PTHR44586:SF23">
    <property type="entry name" value="F-BOX DOMAIN-CONTAINING PROTEIN"/>
    <property type="match status" value="1"/>
</dbReference>